<reference evidence="2 3" key="1">
    <citation type="submission" date="2023-04" db="EMBL/GenBank/DDBJ databases">
        <title>Streptomyces chengmaiensis sp. nov. isolated from the stem of mangrove plant in Hainan.</title>
        <authorList>
            <person name="Huang X."/>
            <person name="Zhou S."/>
            <person name="Chu X."/>
            <person name="Xie Y."/>
            <person name="Lin Y."/>
        </authorList>
    </citation>
    <scope>NUCLEOTIDE SEQUENCE [LARGE SCALE GENOMIC DNA]</scope>
    <source>
        <strain evidence="2 3">HNM0663</strain>
    </source>
</reference>
<organism evidence="2 3">
    <name type="scientific">Streptomyces chengmaiensis</name>
    <dbReference type="NCBI Taxonomy" id="3040919"/>
    <lineage>
        <taxon>Bacteria</taxon>
        <taxon>Bacillati</taxon>
        <taxon>Actinomycetota</taxon>
        <taxon>Actinomycetes</taxon>
        <taxon>Kitasatosporales</taxon>
        <taxon>Streptomycetaceae</taxon>
        <taxon>Streptomyces</taxon>
    </lineage>
</organism>
<dbReference type="Proteomes" id="UP001223144">
    <property type="component" value="Unassembled WGS sequence"/>
</dbReference>
<keyword evidence="1" id="KW-1133">Transmembrane helix</keyword>
<keyword evidence="3" id="KW-1185">Reference proteome</keyword>
<evidence type="ECO:0000313" key="3">
    <source>
        <dbReference type="Proteomes" id="UP001223144"/>
    </source>
</evidence>
<sequence length="60" mass="6098">MIDSLFAVLSVAALALLLRSALGLSRAADRDPSSEAGALTLALYGALLALLTLALFIALV</sequence>
<evidence type="ECO:0000313" key="2">
    <source>
        <dbReference type="EMBL" id="MDH2390940.1"/>
    </source>
</evidence>
<accession>A0ABT6HRF9</accession>
<protein>
    <submittedName>
        <fullName evidence="2">Uncharacterized protein</fullName>
    </submittedName>
</protein>
<feature type="transmembrane region" description="Helical" evidence="1">
    <location>
        <begin position="37"/>
        <end position="59"/>
    </location>
</feature>
<keyword evidence="1" id="KW-0472">Membrane</keyword>
<gene>
    <name evidence="2" type="ORF">QCN29_19520</name>
</gene>
<dbReference type="EMBL" id="JARWBG010000022">
    <property type="protein sequence ID" value="MDH2390940.1"/>
    <property type="molecule type" value="Genomic_DNA"/>
</dbReference>
<comment type="caution">
    <text evidence="2">The sequence shown here is derived from an EMBL/GenBank/DDBJ whole genome shotgun (WGS) entry which is preliminary data.</text>
</comment>
<name>A0ABT6HRF9_9ACTN</name>
<evidence type="ECO:0000256" key="1">
    <source>
        <dbReference type="SAM" id="Phobius"/>
    </source>
</evidence>
<proteinExistence type="predicted"/>
<dbReference type="RefSeq" id="WP_279929616.1">
    <property type="nucleotide sequence ID" value="NZ_JARWBG010000022.1"/>
</dbReference>
<keyword evidence="1" id="KW-0812">Transmembrane</keyword>